<keyword evidence="1" id="KW-0175">Coiled coil</keyword>
<protein>
    <submittedName>
        <fullName evidence="2">Uncharacterized protein</fullName>
    </submittedName>
</protein>
<organism evidence="2 3">
    <name type="scientific">Bacillus mycoides</name>
    <dbReference type="NCBI Taxonomy" id="1405"/>
    <lineage>
        <taxon>Bacteria</taxon>
        <taxon>Bacillati</taxon>
        <taxon>Bacillota</taxon>
        <taxon>Bacilli</taxon>
        <taxon>Bacillales</taxon>
        <taxon>Bacillaceae</taxon>
        <taxon>Bacillus</taxon>
        <taxon>Bacillus cereus group</taxon>
    </lineage>
</organism>
<name>A0A1W6AHE1_BACMY</name>
<sequence>MTGCGNDAELDAKNEGIKSLKAEINELQTQRQGANVGMSINSGEKITPISIHREDTNLPSCIDLDGFSDLRKGMTIEETYRTVQREASSGRTNSIDNQRTIEYEFRSGTGSKSIKINYKDSKMVRADYVDNEGNYKSIY</sequence>
<feature type="coiled-coil region" evidence="1">
    <location>
        <begin position="10"/>
        <end position="37"/>
    </location>
</feature>
<keyword evidence="2" id="KW-0614">Plasmid</keyword>
<gene>
    <name evidence="2" type="ORF">B7492_29665</name>
</gene>
<dbReference type="Proteomes" id="UP000192932">
    <property type="component" value="Plasmid unnamed1"/>
</dbReference>
<evidence type="ECO:0000313" key="2">
    <source>
        <dbReference type="EMBL" id="ARJ25278.1"/>
    </source>
</evidence>
<dbReference type="AlphaFoldDB" id="A0A1W6AHE1"/>
<proteinExistence type="predicted"/>
<geneLocation type="plasmid" evidence="2 3">
    <name>unnamed1</name>
</geneLocation>
<accession>A0A1W6AHE1</accession>
<dbReference type="RefSeq" id="WP_085313068.1">
    <property type="nucleotide sequence ID" value="NZ_CP020744.1"/>
</dbReference>
<reference evidence="2 3" key="1">
    <citation type="submission" date="2017-04" db="EMBL/GenBank/DDBJ databases">
        <title>The Characteristic of a Fine Plant Growth-Promoting Rhizobacteria Bacillus mycoides Gnyt1 and its Whole Genome Sequencing Analysis.</title>
        <authorList>
            <person name="Li J.H."/>
            <person name="Yao T."/>
        </authorList>
    </citation>
    <scope>NUCLEOTIDE SEQUENCE [LARGE SCALE GENOMIC DNA]</scope>
    <source>
        <strain evidence="2 3">Gnyt1</strain>
        <plasmid evidence="3">Plasmid unnamed1</plasmid>
    </source>
</reference>
<dbReference type="EMBL" id="CP020744">
    <property type="protein sequence ID" value="ARJ25278.1"/>
    <property type="molecule type" value="Genomic_DNA"/>
</dbReference>
<evidence type="ECO:0000313" key="3">
    <source>
        <dbReference type="Proteomes" id="UP000192932"/>
    </source>
</evidence>
<evidence type="ECO:0000256" key="1">
    <source>
        <dbReference type="SAM" id="Coils"/>
    </source>
</evidence>